<accession>E4ZI80</accession>
<gene>
    <name evidence="1" type="ORF">LEMA_P057750.1</name>
</gene>
<dbReference type="Proteomes" id="UP000002668">
    <property type="component" value="Genome"/>
</dbReference>
<dbReference type="AlphaFoldDB" id="E4ZI80"/>
<evidence type="ECO:0000313" key="1">
    <source>
        <dbReference type="EMBL" id="CBX90741.1"/>
    </source>
</evidence>
<dbReference type="EMBL" id="FP929065">
    <property type="protein sequence ID" value="CBX90741.1"/>
    <property type="molecule type" value="Genomic_DNA"/>
</dbReference>
<sequence>MRFHPQLNGLRRLDTGGSVAICYDITFSHEKLARLTRERFAYRRPLGPVESSNWQWRDPMSPKPLKVCVPRGALTSDLLFHSVHLRELEDVDVNRNTSSCPQLSTAAMIICKKRPNGAIRAIAC</sequence>
<keyword evidence="2" id="KW-1185">Reference proteome</keyword>
<protein>
    <submittedName>
        <fullName evidence="1">Predicted protein</fullName>
    </submittedName>
</protein>
<proteinExistence type="predicted"/>
<evidence type="ECO:0000313" key="2">
    <source>
        <dbReference type="Proteomes" id="UP000002668"/>
    </source>
</evidence>
<organism evidence="2">
    <name type="scientific">Leptosphaeria maculans (strain JN3 / isolate v23.1.3 / race Av1-4-5-6-7-8)</name>
    <name type="common">Blackleg fungus</name>
    <name type="synonym">Phoma lingam</name>
    <dbReference type="NCBI Taxonomy" id="985895"/>
    <lineage>
        <taxon>Eukaryota</taxon>
        <taxon>Fungi</taxon>
        <taxon>Dikarya</taxon>
        <taxon>Ascomycota</taxon>
        <taxon>Pezizomycotina</taxon>
        <taxon>Dothideomycetes</taxon>
        <taxon>Pleosporomycetidae</taxon>
        <taxon>Pleosporales</taxon>
        <taxon>Pleosporineae</taxon>
        <taxon>Leptosphaeriaceae</taxon>
        <taxon>Plenodomus</taxon>
        <taxon>Plenodomus lingam/Leptosphaeria maculans species complex</taxon>
    </lineage>
</organism>
<dbReference type="InParanoid" id="E4ZI80"/>
<name>E4ZI80_LEPMJ</name>
<reference evidence="2" key="1">
    <citation type="journal article" date="2011" name="Nat. Commun.">
        <title>Effector diversification within compartments of the Leptosphaeria maculans genome affected by Repeat-Induced Point mutations.</title>
        <authorList>
            <person name="Rouxel T."/>
            <person name="Grandaubert J."/>
            <person name="Hane J.K."/>
            <person name="Hoede C."/>
            <person name="van de Wouw A.P."/>
            <person name="Couloux A."/>
            <person name="Dominguez V."/>
            <person name="Anthouard V."/>
            <person name="Bally P."/>
            <person name="Bourras S."/>
            <person name="Cozijnsen A.J."/>
            <person name="Ciuffetti L.M."/>
            <person name="Degrave A."/>
            <person name="Dilmaghani A."/>
            <person name="Duret L."/>
            <person name="Fudal I."/>
            <person name="Goodwin S.B."/>
            <person name="Gout L."/>
            <person name="Glaser N."/>
            <person name="Linglin J."/>
            <person name="Kema G.H.J."/>
            <person name="Lapalu N."/>
            <person name="Lawrence C.B."/>
            <person name="May K."/>
            <person name="Meyer M."/>
            <person name="Ollivier B."/>
            <person name="Poulain J."/>
            <person name="Schoch C.L."/>
            <person name="Simon A."/>
            <person name="Spatafora J.W."/>
            <person name="Stachowiak A."/>
            <person name="Turgeon B.G."/>
            <person name="Tyler B.M."/>
            <person name="Vincent D."/>
            <person name="Weissenbach J."/>
            <person name="Amselem J."/>
            <person name="Quesneville H."/>
            <person name="Oliver R.P."/>
            <person name="Wincker P."/>
            <person name="Balesdent M.-H."/>
            <person name="Howlett B.J."/>
        </authorList>
    </citation>
    <scope>NUCLEOTIDE SEQUENCE [LARGE SCALE GENOMIC DNA]</scope>
    <source>
        <strain evidence="2">JN3 / isolate v23.1.3 / race Av1-4-5-6-7-8</strain>
    </source>
</reference>
<dbReference type="VEuPathDB" id="FungiDB:LEMA_P057750.1"/>
<dbReference type="HOGENOM" id="CLU_2004333_0_0_1"/>